<dbReference type="Gene3D" id="3.40.630.40">
    <property type="entry name" value="Zn-dependent exopeptidases"/>
    <property type="match status" value="1"/>
</dbReference>
<evidence type="ECO:0000256" key="1">
    <source>
        <dbReference type="SAM" id="MobiDB-lite"/>
    </source>
</evidence>
<dbReference type="InterPro" id="IPR007709">
    <property type="entry name" value="N-FG_amidohydro"/>
</dbReference>
<dbReference type="Proteomes" id="UP000298218">
    <property type="component" value="Unassembled WGS sequence"/>
</dbReference>
<reference evidence="2 3" key="1">
    <citation type="submission" date="2019-03" db="EMBL/GenBank/DDBJ databases">
        <title>Genomics of glacier-inhabiting Cryobacterium strains.</title>
        <authorList>
            <person name="Liu Q."/>
            <person name="Xin Y.-H."/>
        </authorList>
    </citation>
    <scope>NUCLEOTIDE SEQUENCE [LARGE SCALE GENOMIC DNA]</scope>
    <source>
        <strain evidence="2 3">CGMCC 1.4292</strain>
    </source>
</reference>
<comment type="caution">
    <text evidence="2">The sequence shown here is derived from an EMBL/GenBank/DDBJ whole genome shotgun (WGS) entry which is preliminary data.</text>
</comment>
<name>A0A4Y8KPD6_9MICO</name>
<feature type="compositionally biased region" description="Basic residues" evidence="1">
    <location>
        <begin position="44"/>
        <end position="55"/>
    </location>
</feature>
<gene>
    <name evidence="2" type="ORF">E3T53_10455</name>
</gene>
<keyword evidence="3" id="KW-1185">Reference proteome</keyword>
<organism evidence="2 3">
    <name type="scientific">Cryobacterium psychrophilum</name>
    <dbReference type="NCBI Taxonomy" id="41988"/>
    <lineage>
        <taxon>Bacteria</taxon>
        <taxon>Bacillati</taxon>
        <taxon>Actinomycetota</taxon>
        <taxon>Actinomycetes</taxon>
        <taxon>Micrococcales</taxon>
        <taxon>Microbacteriaceae</taxon>
        <taxon>Cryobacterium</taxon>
    </lineage>
</organism>
<proteinExistence type="predicted"/>
<dbReference type="EMBL" id="SOHQ01000028">
    <property type="protein sequence ID" value="TFD78592.1"/>
    <property type="molecule type" value="Genomic_DNA"/>
</dbReference>
<dbReference type="OrthoDB" id="9802050at2"/>
<evidence type="ECO:0008006" key="4">
    <source>
        <dbReference type="Google" id="ProtNLM"/>
    </source>
</evidence>
<evidence type="ECO:0000313" key="3">
    <source>
        <dbReference type="Proteomes" id="UP000298218"/>
    </source>
</evidence>
<protein>
    <recommendedName>
        <fullName evidence="4">N-formylglutamate amidohydrolase</fullName>
    </recommendedName>
</protein>
<dbReference type="SUPFAM" id="SSF53187">
    <property type="entry name" value="Zn-dependent exopeptidases"/>
    <property type="match status" value="1"/>
</dbReference>
<accession>A0A4Y8KPD6</accession>
<dbReference type="Pfam" id="PF05013">
    <property type="entry name" value="FGase"/>
    <property type="match status" value="1"/>
</dbReference>
<evidence type="ECO:0000313" key="2">
    <source>
        <dbReference type="EMBL" id="TFD78592.1"/>
    </source>
</evidence>
<sequence>MAEGTRGIRFGFSHAARAAPTSAPPKSVVATVTGVAPTENGRGHAGHAHLSRARRRNDGALPARRRTLMSSTYFRVTDLSATSPVILHAPHGGQLIPTEHLPAYVISSAELEAEKMNAVGMGVLYTHGSHGQEIRDLARTDQTALMHHFKSYSAALTDLVNATLRQHGRALIIDMHSYPEHALAYELHADRPRPELCIGFEQFHAPADFVHTVTDAFAHLHALPNGPFAGAYVPLEHYGTDSRVNAVMLEIRRDLYMDEDTLALKPAPFRELQESLQKLVNTLAGEPQ</sequence>
<feature type="region of interest" description="Disordered" evidence="1">
    <location>
        <begin position="36"/>
        <end position="61"/>
    </location>
</feature>
<dbReference type="AlphaFoldDB" id="A0A4Y8KPD6"/>